<dbReference type="Proteomes" id="UP000095283">
    <property type="component" value="Unplaced"/>
</dbReference>
<proteinExistence type="predicted"/>
<evidence type="ECO:0000256" key="5">
    <source>
        <dbReference type="SAM" id="Phobius"/>
    </source>
</evidence>
<protein>
    <submittedName>
        <fullName evidence="7">G_PROTEIN_RECEP_F1_2 domain-containing protein</fullName>
    </submittedName>
</protein>
<feature type="transmembrane region" description="Helical" evidence="5">
    <location>
        <begin position="20"/>
        <end position="42"/>
    </location>
</feature>
<organism evidence="6 7">
    <name type="scientific">Heterorhabditis bacteriophora</name>
    <name type="common">Entomopathogenic nematode worm</name>
    <dbReference type="NCBI Taxonomy" id="37862"/>
    <lineage>
        <taxon>Eukaryota</taxon>
        <taxon>Metazoa</taxon>
        <taxon>Ecdysozoa</taxon>
        <taxon>Nematoda</taxon>
        <taxon>Chromadorea</taxon>
        <taxon>Rhabditida</taxon>
        <taxon>Rhabditina</taxon>
        <taxon>Rhabditomorpha</taxon>
        <taxon>Strongyloidea</taxon>
        <taxon>Heterorhabditidae</taxon>
        <taxon>Heterorhabditis</taxon>
    </lineage>
</organism>
<dbReference type="WBParaSite" id="Hba_06482">
    <property type="protein sequence ID" value="Hba_06482"/>
    <property type="gene ID" value="Hba_06482"/>
</dbReference>
<keyword evidence="3 5" id="KW-1133">Transmembrane helix</keyword>
<keyword evidence="6" id="KW-1185">Reference proteome</keyword>
<dbReference type="SUPFAM" id="SSF81321">
    <property type="entry name" value="Family A G protein-coupled receptor-like"/>
    <property type="match status" value="1"/>
</dbReference>
<accession>A0A1I7WN22</accession>
<keyword evidence="2 5" id="KW-0812">Transmembrane</keyword>
<feature type="transmembrane region" description="Helical" evidence="5">
    <location>
        <begin position="54"/>
        <end position="76"/>
    </location>
</feature>
<evidence type="ECO:0000256" key="2">
    <source>
        <dbReference type="ARBA" id="ARBA00022692"/>
    </source>
</evidence>
<name>A0A1I7WN22_HETBA</name>
<feature type="transmembrane region" description="Helical" evidence="5">
    <location>
        <begin position="96"/>
        <end position="118"/>
    </location>
</feature>
<dbReference type="GO" id="GO:0004930">
    <property type="term" value="F:G protein-coupled receptor activity"/>
    <property type="evidence" value="ECO:0007669"/>
    <property type="project" value="InterPro"/>
</dbReference>
<dbReference type="GO" id="GO:0016020">
    <property type="term" value="C:membrane"/>
    <property type="evidence" value="ECO:0007669"/>
    <property type="project" value="UniProtKB-SubCell"/>
</dbReference>
<dbReference type="PANTHER" id="PTHR46709">
    <property type="entry name" value="PROTEIN CBG23488-RELATED"/>
    <property type="match status" value="1"/>
</dbReference>
<dbReference type="Gene3D" id="1.20.1070.10">
    <property type="entry name" value="Rhodopsin 7-helix transmembrane proteins"/>
    <property type="match status" value="2"/>
</dbReference>
<evidence type="ECO:0000256" key="3">
    <source>
        <dbReference type="ARBA" id="ARBA00022989"/>
    </source>
</evidence>
<dbReference type="PANTHER" id="PTHR46709:SF1">
    <property type="entry name" value="G-PROTEIN COUPLED RECEPTORS FAMILY 1 PROFILE DOMAIN-CONTAINING PROTEIN"/>
    <property type="match status" value="1"/>
</dbReference>
<feature type="transmembrane region" description="Helical" evidence="5">
    <location>
        <begin position="184"/>
        <end position="207"/>
    </location>
</feature>
<evidence type="ECO:0000256" key="4">
    <source>
        <dbReference type="ARBA" id="ARBA00023136"/>
    </source>
</evidence>
<sequence length="274" mass="31216">MNWSAPCEEDSPSSDVVRLVLIVGMGTTVCLVGIFLNTFLLLSFFRLPSLHSDILYLFLLAAFDIMVEICFMLIFPTSLLWDYFRMTILYDYWHHYIRYVSTAGQVLIAASTLLIVVASFERYICSLRSSVGFSPLQRYAALGVVFLASIVMKAVHFKHLPSILKTKGEASITRRRKRDATRTLAALVSIYLLTNTLNLLITIMEFIEPDILRSMGDGWTYKYLADLSSLLTISSTATRLPVYLHCNGAIREQIRHFFHSCANQRKEKMMVVDL</sequence>
<dbReference type="InterPro" id="IPR000276">
    <property type="entry name" value="GPCR_Rhodpsn"/>
</dbReference>
<keyword evidence="4 5" id="KW-0472">Membrane</keyword>
<comment type="subcellular location">
    <subcellularLocation>
        <location evidence="1">Membrane</location>
    </subcellularLocation>
</comment>
<evidence type="ECO:0000313" key="7">
    <source>
        <dbReference type="WBParaSite" id="Hba_06482"/>
    </source>
</evidence>
<reference evidence="7" key="1">
    <citation type="submission" date="2016-11" db="UniProtKB">
        <authorList>
            <consortium name="WormBaseParasite"/>
        </authorList>
    </citation>
    <scope>IDENTIFICATION</scope>
</reference>
<dbReference type="SMART" id="SM01381">
    <property type="entry name" value="7TM_GPCR_Srsx"/>
    <property type="match status" value="1"/>
</dbReference>
<dbReference type="AlphaFoldDB" id="A0A1I7WN22"/>
<evidence type="ECO:0000256" key="1">
    <source>
        <dbReference type="ARBA" id="ARBA00004370"/>
    </source>
</evidence>
<evidence type="ECO:0000313" key="6">
    <source>
        <dbReference type="Proteomes" id="UP000095283"/>
    </source>
</evidence>